<dbReference type="Proteomes" id="UP000475214">
    <property type="component" value="Unassembled WGS sequence"/>
</dbReference>
<protein>
    <submittedName>
        <fullName evidence="3">Helix-turn-helix transcriptional regulator</fullName>
    </submittedName>
</protein>
<dbReference type="Gene3D" id="1.10.260.40">
    <property type="entry name" value="lambda repressor-like DNA-binding domains"/>
    <property type="match status" value="1"/>
</dbReference>
<dbReference type="GO" id="GO:0005829">
    <property type="term" value="C:cytosol"/>
    <property type="evidence" value="ECO:0007669"/>
    <property type="project" value="TreeGrafter"/>
</dbReference>
<organism evidence="3 4">
    <name type="scientific">Phytoactinopolyspora halotolerans</name>
    <dbReference type="NCBI Taxonomy" id="1981512"/>
    <lineage>
        <taxon>Bacteria</taxon>
        <taxon>Bacillati</taxon>
        <taxon>Actinomycetota</taxon>
        <taxon>Actinomycetes</taxon>
        <taxon>Jiangellales</taxon>
        <taxon>Jiangellaceae</taxon>
        <taxon>Phytoactinopolyspora</taxon>
    </lineage>
</organism>
<evidence type="ECO:0000259" key="2">
    <source>
        <dbReference type="PROSITE" id="PS50943"/>
    </source>
</evidence>
<proteinExistence type="predicted"/>
<dbReference type="AlphaFoldDB" id="A0A6L9S9L3"/>
<dbReference type="PANTHER" id="PTHR46797">
    <property type="entry name" value="HTH-TYPE TRANSCRIPTIONAL REGULATOR"/>
    <property type="match status" value="1"/>
</dbReference>
<dbReference type="CDD" id="cd00093">
    <property type="entry name" value="HTH_XRE"/>
    <property type="match status" value="1"/>
</dbReference>
<dbReference type="SMART" id="SM00530">
    <property type="entry name" value="HTH_XRE"/>
    <property type="match status" value="1"/>
</dbReference>
<comment type="caution">
    <text evidence="3">The sequence shown here is derived from an EMBL/GenBank/DDBJ whole genome shotgun (WGS) entry which is preliminary data.</text>
</comment>
<dbReference type="Gene3D" id="1.25.40.10">
    <property type="entry name" value="Tetratricopeptide repeat domain"/>
    <property type="match status" value="1"/>
</dbReference>
<dbReference type="RefSeq" id="WP_163740274.1">
    <property type="nucleotide sequence ID" value="NZ_JAAGOA010000012.1"/>
</dbReference>
<sequence>MRGADEHLSIGERIAFYRVRRGLTQAVLANLVGRSEDWLSKIERGERQIWRLDVLAEVARALRVTLGDLIGQPVLVEDEQNNDDVPAVRDALMNPQRLSRVLFSRDESHLPEVSQVEQLTSTAWSNYQDGQLGKAIAVLPQLIKAAQALENERVRDGWRVSARVHHLAATALSKVGEADLAWIAAERAMGAADQSDDPLVLASAARAGTHALLSVGRYDDALSLGETARSWLASRLREGDAEALSLLGMLDLRMAIAAARRQDRPTATRLLHRAESAAGQLGEDANHWQTAFGPTNVALHQISAALDLGDSTYVAEHGPRVDPAPLPVERQICHHINVARAYSDLAQDEAAIETLLDAEQRAPQFVRHSVMVRETVRAIHRRSPVTMGGRNSDVMQLAERCRAV</sequence>
<keyword evidence="1" id="KW-0238">DNA-binding</keyword>
<dbReference type="InterPro" id="IPR050807">
    <property type="entry name" value="TransReg_Diox_bact_type"/>
</dbReference>
<dbReference type="SUPFAM" id="SSF48452">
    <property type="entry name" value="TPR-like"/>
    <property type="match status" value="1"/>
</dbReference>
<name>A0A6L9S9L3_9ACTN</name>
<evidence type="ECO:0000313" key="3">
    <source>
        <dbReference type="EMBL" id="NEE02065.1"/>
    </source>
</evidence>
<dbReference type="InterPro" id="IPR011990">
    <property type="entry name" value="TPR-like_helical_dom_sf"/>
</dbReference>
<gene>
    <name evidence="3" type="ORF">G1H10_17970</name>
</gene>
<evidence type="ECO:0000256" key="1">
    <source>
        <dbReference type="ARBA" id="ARBA00023125"/>
    </source>
</evidence>
<dbReference type="PROSITE" id="PS50943">
    <property type="entry name" value="HTH_CROC1"/>
    <property type="match status" value="1"/>
</dbReference>
<feature type="domain" description="HTH cro/C1-type" evidence="2">
    <location>
        <begin position="14"/>
        <end position="69"/>
    </location>
</feature>
<accession>A0A6L9S9L3</accession>
<dbReference type="EMBL" id="JAAGOA010000012">
    <property type="protein sequence ID" value="NEE02065.1"/>
    <property type="molecule type" value="Genomic_DNA"/>
</dbReference>
<dbReference type="Pfam" id="PF13560">
    <property type="entry name" value="HTH_31"/>
    <property type="match status" value="1"/>
</dbReference>
<dbReference type="InterPro" id="IPR001387">
    <property type="entry name" value="Cro/C1-type_HTH"/>
</dbReference>
<evidence type="ECO:0000313" key="4">
    <source>
        <dbReference type="Proteomes" id="UP000475214"/>
    </source>
</evidence>
<dbReference type="SUPFAM" id="SSF47413">
    <property type="entry name" value="lambda repressor-like DNA-binding domains"/>
    <property type="match status" value="1"/>
</dbReference>
<dbReference type="InterPro" id="IPR010982">
    <property type="entry name" value="Lambda_DNA-bd_dom_sf"/>
</dbReference>
<dbReference type="PANTHER" id="PTHR46797:SF1">
    <property type="entry name" value="METHYLPHOSPHONATE SYNTHASE"/>
    <property type="match status" value="1"/>
</dbReference>
<dbReference type="GO" id="GO:0003677">
    <property type="term" value="F:DNA binding"/>
    <property type="evidence" value="ECO:0007669"/>
    <property type="project" value="UniProtKB-KW"/>
</dbReference>
<dbReference type="GO" id="GO:0003700">
    <property type="term" value="F:DNA-binding transcription factor activity"/>
    <property type="evidence" value="ECO:0007669"/>
    <property type="project" value="TreeGrafter"/>
</dbReference>
<reference evidence="3 4" key="1">
    <citation type="submission" date="2020-02" db="EMBL/GenBank/DDBJ databases">
        <authorList>
            <person name="Li X.-J."/>
            <person name="Han X.-M."/>
        </authorList>
    </citation>
    <scope>NUCLEOTIDE SEQUENCE [LARGE SCALE GENOMIC DNA]</scope>
    <source>
        <strain evidence="3 4">CCTCC AB 2017055</strain>
    </source>
</reference>
<keyword evidence="4" id="KW-1185">Reference proteome</keyword>